<dbReference type="InterPro" id="IPR024096">
    <property type="entry name" value="NO_sig/Golgi_transp_ligand-bd"/>
</dbReference>
<evidence type="ECO:0000259" key="1">
    <source>
        <dbReference type="SMART" id="SM00989"/>
    </source>
</evidence>
<dbReference type="Pfam" id="PF02830">
    <property type="entry name" value="V4R"/>
    <property type="match status" value="1"/>
</dbReference>
<name>A0A2N1PJ76_9BACT</name>
<evidence type="ECO:0000313" key="3">
    <source>
        <dbReference type="Proteomes" id="UP000233256"/>
    </source>
</evidence>
<dbReference type="SMART" id="SM00989">
    <property type="entry name" value="V4R"/>
    <property type="match status" value="1"/>
</dbReference>
<dbReference type="AlphaFoldDB" id="A0A2N1PJ76"/>
<dbReference type="SUPFAM" id="SSF111126">
    <property type="entry name" value="Ligand-binding domain in the NO signalling and Golgi transport"/>
    <property type="match status" value="1"/>
</dbReference>
<gene>
    <name evidence="2" type="ORF">CVV64_19095</name>
</gene>
<dbReference type="InterPro" id="IPR004096">
    <property type="entry name" value="V4R"/>
</dbReference>
<accession>A0A2N1PJ76</accession>
<dbReference type="PANTHER" id="PTHR35090:SF1">
    <property type="entry name" value="SLR0144 PROTEIN"/>
    <property type="match status" value="1"/>
</dbReference>
<feature type="domain" description="4-vinyl reductase 4VR" evidence="1">
    <location>
        <begin position="91"/>
        <end position="153"/>
    </location>
</feature>
<organism evidence="2 3">
    <name type="scientific">Candidatus Wallbacteria bacterium HGW-Wallbacteria-1</name>
    <dbReference type="NCBI Taxonomy" id="2013854"/>
    <lineage>
        <taxon>Bacteria</taxon>
        <taxon>Candidatus Walliibacteriota</taxon>
    </lineage>
</organism>
<protein>
    <submittedName>
        <fullName evidence="2">4-vinyl reductase</fullName>
    </submittedName>
</protein>
<proteinExistence type="predicted"/>
<comment type="caution">
    <text evidence="2">The sequence shown here is derived from an EMBL/GenBank/DDBJ whole genome shotgun (WGS) entry which is preliminary data.</text>
</comment>
<dbReference type="Proteomes" id="UP000233256">
    <property type="component" value="Unassembled WGS sequence"/>
</dbReference>
<dbReference type="EMBL" id="PGXC01000050">
    <property type="protein sequence ID" value="PKK88369.1"/>
    <property type="molecule type" value="Genomic_DNA"/>
</dbReference>
<reference evidence="2 3" key="1">
    <citation type="journal article" date="2017" name="ISME J.">
        <title>Potential for microbial H2 and metal transformations associated with novel bacteria and archaea in deep terrestrial subsurface sediments.</title>
        <authorList>
            <person name="Hernsdorf A.W."/>
            <person name="Amano Y."/>
            <person name="Miyakawa K."/>
            <person name="Ise K."/>
            <person name="Suzuki Y."/>
            <person name="Anantharaman K."/>
            <person name="Probst A."/>
            <person name="Burstein D."/>
            <person name="Thomas B.C."/>
            <person name="Banfield J.F."/>
        </authorList>
    </citation>
    <scope>NUCLEOTIDE SEQUENCE [LARGE SCALE GENOMIC DNA]</scope>
    <source>
        <strain evidence="2">HGW-Wallbacteria-1</strain>
    </source>
</reference>
<evidence type="ECO:0000313" key="2">
    <source>
        <dbReference type="EMBL" id="PKK88369.1"/>
    </source>
</evidence>
<dbReference type="Gene3D" id="3.30.1380.20">
    <property type="entry name" value="Trafficking protein particle complex subunit 3"/>
    <property type="match status" value="1"/>
</dbReference>
<dbReference type="PANTHER" id="PTHR35090">
    <property type="entry name" value="DNA-DIRECTED RNA POLYMERASE SUBUNIT I"/>
    <property type="match status" value="1"/>
</dbReference>
<sequence>MGRPNLGSMVPVFIYRLMLYTLQETLRNSLGRDETDELIRAGGHLAGVEFCNNMLDKTLDFGKFVASLQKCLRDNCIGIMRIENADIDKGLFNITMAEDLDCSGLPLTHEVVCKYDEGFLAGILEAYSGKPFIAREVDCWASGERVCRFNVSQT</sequence>